<dbReference type="EC" id="5.2.1.8" evidence="7"/>
<evidence type="ECO:0000256" key="2">
    <source>
        <dbReference type="ARBA" id="ARBA00022737"/>
    </source>
</evidence>
<dbReference type="GO" id="GO:0030288">
    <property type="term" value="C:outer membrane-bounded periplasmic space"/>
    <property type="evidence" value="ECO:0007669"/>
    <property type="project" value="InterPro"/>
</dbReference>
<name>A0A8J2U2S3_9GAMM</name>
<dbReference type="InterPro" id="IPR046357">
    <property type="entry name" value="PPIase_dom_sf"/>
</dbReference>
<evidence type="ECO:0000256" key="4">
    <source>
        <dbReference type="ARBA" id="ARBA00023110"/>
    </source>
</evidence>
<feature type="signal peptide" evidence="7">
    <location>
        <begin position="1"/>
        <end position="25"/>
    </location>
</feature>
<feature type="domain" description="PpiC" evidence="8">
    <location>
        <begin position="176"/>
        <end position="277"/>
    </location>
</feature>
<gene>
    <name evidence="7 9" type="primary">surA</name>
    <name evidence="9" type="ORF">GCM10011369_06880</name>
</gene>
<keyword evidence="5 7" id="KW-0143">Chaperone</keyword>
<dbReference type="RefSeq" id="WP_371870476.1">
    <property type="nucleotide sequence ID" value="NZ_BMDX01000002.1"/>
</dbReference>
<dbReference type="GO" id="GO:0043165">
    <property type="term" value="P:Gram-negative-bacterium-type cell outer membrane assembly"/>
    <property type="evidence" value="ECO:0007669"/>
    <property type="project" value="InterPro"/>
</dbReference>
<dbReference type="PANTHER" id="PTHR47637">
    <property type="entry name" value="CHAPERONE SURA"/>
    <property type="match status" value="1"/>
</dbReference>
<dbReference type="GO" id="GO:0042277">
    <property type="term" value="F:peptide binding"/>
    <property type="evidence" value="ECO:0007669"/>
    <property type="project" value="InterPro"/>
</dbReference>
<dbReference type="GO" id="GO:0006457">
    <property type="term" value="P:protein folding"/>
    <property type="evidence" value="ECO:0007669"/>
    <property type="project" value="UniProtKB-UniRule"/>
</dbReference>
<keyword evidence="4 7" id="KW-0697">Rotamase</keyword>
<dbReference type="NCBIfam" id="NF008038">
    <property type="entry name" value="PRK10770.1"/>
    <property type="match status" value="1"/>
</dbReference>
<dbReference type="Gene3D" id="3.10.50.40">
    <property type="match status" value="2"/>
</dbReference>
<dbReference type="InterPro" id="IPR050280">
    <property type="entry name" value="OMP_Chaperone_SurA"/>
</dbReference>
<evidence type="ECO:0000256" key="5">
    <source>
        <dbReference type="ARBA" id="ARBA00023186"/>
    </source>
</evidence>
<dbReference type="InterPro" id="IPR015391">
    <property type="entry name" value="SurA_N"/>
</dbReference>
<comment type="catalytic activity">
    <reaction evidence="7">
        <text>[protein]-peptidylproline (omega=180) = [protein]-peptidylproline (omega=0)</text>
        <dbReference type="Rhea" id="RHEA:16237"/>
        <dbReference type="Rhea" id="RHEA-COMP:10747"/>
        <dbReference type="Rhea" id="RHEA-COMP:10748"/>
        <dbReference type="ChEBI" id="CHEBI:83833"/>
        <dbReference type="ChEBI" id="CHEBI:83834"/>
        <dbReference type="EC" id="5.2.1.8"/>
    </reaction>
</comment>
<organism evidence="9 10">
    <name type="scientific">Neiella marina</name>
    <dbReference type="NCBI Taxonomy" id="508461"/>
    <lineage>
        <taxon>Bacteria</taxon>
        <taxon>Pseudomonadati</taxon>
        <taxon>Pseudomonadota</taxon>
        <taxon>Gammaproteobacteria</taxon>
        <taxon>Alteromonadales</taxon>
        <taxon>Echinimonadaceae</taxon>
        <taxon>Neiella</taxon>
    </lineage>
</organism>
<protein>
    <recommendedName>
        <fullName evidence="7">Chaperone SurA</fullName>
    </recommendedName>
    <alternativeName>
        <fullName evidence="7">Peptidyl-prolyl cis-trans isomerase SurA</fullName>
        <shortName evidence="7">PPIase SurA</shortName>
        <ecNumber evidence="7">5.2.1.8</ecNumber>
    </alternativeName>
    <alternativeName>
        <fullName evidence="7">Rotamase SurA</fullName>
    </alternativeName>
</protein>
<dbReference type="SUPFAM" id="SSF54534">
    <property type="entry name" value="FKBP-like"/>
    <property type="match status" value="2"/>
</dbReference>
<dbReference type="InterPro" id="IPR023034">
    <property type="entry name" value="PPIase_SurA"/>
</dbReference>
<dbReference type="Pfam" id="PF09312">
    <property type="entry name" value="SurA_N"/>
    <property type="match status" value="1"/>
</dbReference>
<dbReference type="GO" id="GO:0051082">
    <property type="term" value="F:unfolded protein binding"/>
    <property type="evidence" value="ECO:0007669"/>
    <property type="project" value="UniProtKB-UniRule"/>
</dbReference>
<dbReference type="InterPro" id="IPR027304">
    <property type="entry name" value="Trigger_fact/SurA_dom_sf"/>
</dbReference>
<dbReference type="InterPro" id="IPR000297">
    <property type="entry name" value="PPIase_PpiC"/>
</dbReference>
<reference evidence="10" key="1">
    <citation type="journal article" date="2019" name="Int. J. Syst. Evol. Microbiol.">
        <title>The Global Catalogue of Microorganisms (GCM) 10K type strain sequencing project: providing services to taxonomists for standard genome sequencing and annotation.</title>
        <authorList>
            <consortium name="The Broad Institute Genomics Platform"/>
            <consortium name="The Broad Institute Genome Sequencing Center for Infectious Disease"/>
            <person name="Wu L."/>
            <person name="Ma J."/>
        </authorList>
    </citation>
    <scope>NUCLEOTIDE SEQUENCE [LARGE SCALE GENOMIC DNA]</scope>
    <source>
        <strain evidence="10">CGMCC 1.10130</strain>
    </source>
</reference>
<feature type="chain" id="PRO_5035346471" description="Chaperone SurA" evidence="7">
    <location>
        <begin position="26"/>
        <end position="432"/>
    </location>
</feature>
<keyword evidence="1 7" id="KW-0732">Signal</keyword>
<keyword evidence="2 7" id="KW-0677">Repeat</keyword>
<dbReference type="AlphaFoldDB" id="A0A8J2U2S3"/>
<keyword evidence="10" id="KW-1185">Reference proteome</keyword>
<dbReference type="EMBL" id="BMDX01000002">
    <property type="protein sequence ID" value="GGA67825.1"/>
    <property type="molecule type" value="Genomic_DNA"/>
</dbReference>
<feature type="domain" description="PpiC" evidence="8">
    <location>
        <begin position="286"/>
        <end position="386"/>
    </location>
</feature>
<evidence type="ECO:0000256" key="6">
    <source>
        <dbReference type="ARBA" id="ARBA00023235"/>
    </source>
</evidence>
<dbReference type="GO" id="GO:0003755">
    <property type="term" value="F:peptidyl-prolyl cis-trans isomerase activity"/>
    <property type="evidence" value="ECO:0007669"/>
    <property type="project" value="UniProtKB-UniRule"/>
</dbReference>
<accession>A0A8J2U2S3</accession>
<evidence type="ECO:0000259" key="8">
    <source>
        <dbReference type="PROSITE" id="PS50198"/>
    </source>
</evidence>
<sequence length="432" mass="48735" precursor="true">MMKRISLAAVQAITLLFALSFNAMAEPQLIDRVVVRVNNAVVLESEVTRMLNDIKARATDSGQTLPRDEVLRTQITDRLIDRQLQLSMADRMGLRVTDAQLDQTIANVAAQEGTTVERMRQDMESGGASYQLYREQVREELIIGDVTRIAVRNRISVSPQEVEGLASMLEEESQNNQEMHFGHIMVVAATDASKQEIEDAQNRINRIMELLKEGSDFRRQATTSSQGPKALEGGDWGWMNVNEVPTIFADSLRGATKGELLGPIRSPVGFHILTVFDVRGVEAVELEEVLSRHILLKPSIIMSESKARSMLQSFAQQLRQDDSNFAELAEEYSEDPGSASQGGELGWSNPDIFVPEFAQQLNTLAINEISEPFRTTHGWHIVQLLEKRVLDASDKRWNDRAYQMIANRKFTEESARWLREMRDSAYIDVINE</sequence>
<dbReference type="InterPro" id="IPR023058">
    <property type="entry name" value="PPIase_PpiC_CS"/>
</dbReference>
<dbReference type="PANTHER" id="PTHR47637:SF1">
    <property type="entry name" value="CHAPERONE SURA"/>
    <property type="match status" value="1"/>
</dbReference>
<evidence type="ECO:0000256" key="1">
    <source>
        <dbReference type="ARBA" id="ARBA00022729"/>
    </source>
</evidence>
<dbReference type="PROSITE" id="PS01096">
    <property type="entry name" value="PPIC_PPIASE_1"/>
    <property type="match status" value="1"/>
</dbReference>
<dbReference type="SUPFAM" id="SSF109998">
    <property type="entry name" value="Triger factor/SurA peptide-binding domain-like"/>
    <property type="match status" value="1"/>
</dbReference>
<proteinExistence type="inferred from homology"/>
<evidence type="ECO:0000256" key="3">
    <source>
        <dbReference type="ARBA" id="ARBA00022764"/>
    </source>
</evidence>
<comment type="domain">
    <text evidence="7">The PPIase activity resides only in the second parvulin domain. The N-terminal region and the C-terminal tail are necessary and sufficient for the chaperone activity of SurA. The PPIase activity is dispensable for SurA to function as a chaperone. The N-terminal region and the C-terminal tail are also required for porin recognition.</text>
</comment>
<dbReference type="HAMAP" id="MF_01183">
    <property type="entry name" value="Chaperone_SurA"/>
    <property type="match status" value="1"/>
</dbReference>
<dbReference type="GO" id="GO:0050821">
    <property type="term" value="P:protein stabilization"/>
    <property type="evidence" value="ECO:0007669"/>
    <property type="project" value="InterPro"/>
</dbReference>
<dbReference type="Pfam" id="PF00639">
    <property type="entry name" value="Rotamase"/>
    <property type="match status" value="2"/>
</dbReference>
<comment type="function">
    <text evidence="7">Chaperone involved in the correct folding and assembly of outer membrane proteins. Recognizes specific patterns of aromatic residues and the orientation of their side chains, which are found more frequently in integral outer membrane proteins. May act in both early periplasmic and late outer membrane-associated steps of protein maturation.</text>
</comment>
<dbReference type="Proteomes" id="UP000619743">
    <property type="component" value="Unassembled WGS sequence"/>
</dbReference>
<comment type="subcellular location">
    <subcellularLocation>
        <location evidence="7">Periplasm</location>
    </subcellularLocation>
    <text evidence="7">Is capable of associating with the outer membrane.</text>
</comment>
<evidence type="ECO:0000313" key="10">
    <source>
        <dbReference type="Proteomes" id="UP000619743"/>
    </source>
</evidence>
<keyword evidence="6 7" id="KW-0413">Isomerase</keyword>
<evidence type="ECO:0000313" key="9">
    <source>
        <dbReference type="EMBL" id="GGA67825.1"/>
    </source>
</evidence>
<evidence type="ECO:0000256" key="7">
    <source>
        <dbReference type="HAMAP-Rule" id="MF_01183"/>
    </source>
</evidence>
<dbReference type="Gene3D" id="1.10.4030.10">
    <property type="entry name" value="Porin chaperone SurA, peptide-binding domain"/>
    <property type="match status" value="2"/>
</dbReference>
<comment type="caution">
    <text evidence="9">The sequence shown here is derived from an EMBL/GenBank/DDBJ whole genome shotgun (WGS) entry which is preliminary data.</text>
</comment>
<dbReference type="PROSITE" id="PS50198">
    <property type="entry name" value="PPIC_PPIASE_2"/>
    <property type="match status" value="2"/>
</dbReference>
<keyword evidence="3 7" id="KW-0574">Periplasm</keyword>